<dbReference type="SUPFAM" id="SSF51182">
    <property type="entry name" value="RmlC-like cupins"/>
    <property type="match status" value="1"/>
</dbReference>
<organism evidence="4 5">
    <name type="scientific">Thermostichus vulcanus str. 'Rupite'</name>
    <dbReference type="NCBI Taxonomy" id="2813851"/>
    <lineage>
        <taxon>Bacteria</taxon>
        <taxon>Bacillati</taxon>
        <taxon>Cyanobacteriota</taxon>
        <taxon>Cyanophyceae</taxon>
        <taxon>Thermostichales</taxon>
        <taxon>Thermostichaceae</taxon>
        <taxon>Thermostichus</taxon>
    </lineage>
</organism>
<gene>
    <name evidence="4" type="ORF">JX360_07275</name>
</gene>
<protein>
    <submittedName>
        <fullName evidence="4">Cupin domain-containing protein</fullName>
    </submittedName>
</protein>
<evidence type="ECO:0000259" key="3">
    <source>
        <dbReference type="Pfam" id="PF07883"/>
    </source>
</evidence>
<evidence type="ECO:0000256" key="2">
    <source>
        <dbReference type="SAM" id="MobiDB-lite"/>
    </source>
</evidence>
<keyword evidence="5" id="KW-1185">Reference proteome</keyword>
<dbReference type="CDD" id="cd02224">
    <property type="entry name" value="cupin_SPO2919-like"/>
    <property type="match status" value="1"/>
</dbReference>
<dbReference type="PANTHER" id="PTHR35848:SF9">
    <property type="entry name" value="SLL1358 PROTEIN"/>
    <property type="match status" value="1"/>
</dbReference>
<dbReference type="InterPro" id="IPR011051">
    <property type="entry name" value="RmlC_Cupin_sf"/>
</dbReference>
<keyword evidence="1" id="KW-0479">Metal-binding</keyword>
<sequence length="160" mass="17466">MQTPQPPAQDPAKVPDVGGSGYPEPFRSRMGDRLKKRLGEACGLTQFGVNLVTLGPGGQSALRHWHTLEDEFVYILSGEVTLVTDRGQQILKAGMCAGYPAGQRDAHHFINHSDQPAQYLEIGSRIPGDVAFYPDDDLLWIETETGTVGAHKNGEFYLDG</sequence>
<dbReference type="PANTHER" id="PTHR35848">
    <property type="entry name" value="OXALATE-BINDING PROTEIN"/>
    <property type="match status" value="1"/>
</dbReference>
<feature type="region of interest" description="Disordered" evidence="2">
    <location>
        <begin position="1"/>
        <end position="26"/>
    </location>
</feature>
<comment type="caution">
    <text evidence="4">The sequence shown here is derived from an EMBL/GenBank/DDBJ whole genome shotgun (WGS) entry which is preliminary data.</text>
</comment>
<dbReference type="Proteomes" id="UP000830835">
    <property type="component" value="Unassembled WGS sequence"/>
</dbReference>
<dbReference type="EMBL" id="JAFIRA010000014">
    <property type="protein sequence ID" value="MCJ2542709.1"/>
    <property type="molecule type" value="Genomic_DNA"/>
</dbReference>
<evidence type="ECO:0000313" key="5">
    <source>
        <dbReference type="Proteomes" id="UP000830835"/>
    </source>
</evidence>
<dbReference type="Gene3D" id="2.60.120.10">
    <property type="entry name" value="Jelly Rolls"/>
    <property type="match status" value="1"/>
</dbReference>
<reference evidence="4" key="1">
    <citation type="submission" date="2021-02" db="EMBL/GenBank/DDBJ databases">
        <title>The CRISPR/cas machinery reduction and long-range gene transfer in the hot spring cyanobacterium Synechococcus.</title>
        <authorList>
            <person name="Dvorak P."/>
            <person name="Jahodarova E."/>
            <person name="Hasler P."/>
            <person name="Poulickova A."/>
        </authorList>
    </citation>
    <scope>NUCLEOTIDE SEQUENCE</scope>
    <source>
        <strain evidence="4">Rupite</strain>
    </source>
</reference>
<evidence type="ECO:0000313" key="4">
    <source>
        <dbReference type="EMBL" id="MCJ2542709.1"/>
    </source>
</evidence>
<accession>A0ABT0CA99</accession>
<feature type="domain" description="Cupin type-2" evidence="3">
    <location>
        <begin position="51"/>
        <end position="122"/>
    </location>
</feature>
<evidence type="ECO:0000256" key="1">
    <source>
        <dbReference type="ARBA" id="ARBA00022723"/>
    </source>
</evidence>
<dbReference type="InterPro" id="IPR013096">
    <property type="entry name" value="Cupin_2"/>
</dbReference>
<proteinExistence type="predicted"/>
<dbReference type="InterPro" id="IPR051610">
    <property type="entry name" value="GPI/OXD"/>
</dbReference>
<dbReference type="InterPro" id="IPR014710">
    <property type="entry name" value="RmlC-like_jellyroll"/>
</dbReference>
<dbReference type="Pfam" id="PF07883">
    <property type="entry name" value="Cupin_2"/>
    <property type="match status" value="1"/>
</dbReference>
<name>A0ABT0CA99_THEVL</name>